<evidence type="ECO:0000313" key="2">
    <source>
        <dbReference type="EMBL" id="CAB9513238.1"/>
    </source>
</evidence>
<evidence type="ECO:0000256" key="1">
    <source>
        <dbReference type="SAM" id="MobiDB-lite"/>
    </source>
</evidence>
<dbReference type="OrthoDB" id="435881at2759"/>
<comment type="caution">
    <text evidence="2">The sequence shown here is derived from an EMBL/GenBank/DDBJ whole genome shotgun (WGS) entry which is preliminary data.</text>
</comment>
<organism evidence="2 3">
    <name type="scientific">Seminavis robusta</name>
    <dbReference type="NCBI Taxonomy" id="568900"/>
    <lineage>
        <taxon>Eukaryota</taxon>
        <taxon>Sar</taxon>
        <taxon>Stramenopiles</taxon>
        <taxon>Ochrophyta</taxon>
        <taxon>Bacillariophyta</taxon>
        <taxon>Bacillariophyceae</taxon>
        <taxon>Bacillariophycidae</taxon>
        <taxon>Naviculales</taxon>
        <taxon>Naviculaceae</taxon>
        <taxon>Seminavis</taxon>
    </lineage>
</organism>
<dbReference type="Proteomes" id="UP001153069">
    <property type="component" value="Unassembled WGS sequence"/>
</dbReference>
<feature type="compositionally biased region" description="Polar residues" evidence="1">
    <location>
        <begin position="60"/>
        <end position="74"/>
    </location>
</feature>
<accession>A0A9N8HJX9</accession>
<gene>
    <name evidence="2" type="ORF">SEMRO_580_G170090.1</name>
</gene>
<feature type="region of interest" description="Disordered" evidence="1">
    <location>
        <begin position="60"/>
        <end position="111"/>
    </location>
</feature>
<keyword evidence="3" id="KW-1185">Reference proteome</keyword>
<reference evidence="2" key="1">
    <citation type="submission" date="2020-06" db="EMBL/GenBank/DDBJ databases">
        <authorList>
            <consortium name="Plant Systems Biology data submission"/>
        </authorList>
    </citation>
    <scope>NUCLEOTIDE SEQUENCE</scope>
    <source>
        <strain evidence="2">D6</strain>
    </source>
</reference>
<feature type="compositionally biased region" description="Polar residues" evidence="1">
    <location>
        <begin position="90"/>
        <end position="111"/>
    </location>
</feature>
<name>A0A9N8HJX9_9STRA</name>
<dbReference type="AlphaFoldDB" id="A0A9N8HJX9"/>
<dbReference type="EMBL" id="CAICTM010000579">
    <property type="protein sequence ID" value="CAB9513238.1"/>
    <property type="molecule type" value="Genomic_DNA"/>
</dbReference>
<protein>
    <submittedName>
        <fullName evidence="2">Cryptochrome</fullName>
    </submittedName>
</protein>
<sequence>MANAWKLREVVWTELPGSYERQQSEQMKLNFLGLASTMEIMRIRTVASYTLYHPEDLPRSQETWSKLARPNNQTEKSRNRRCNSNNNDNPQSITTTNLSAPDTGRNNNPPVLSTVDCSPSRWMGLPRIMGGFRRAARTAAPVRPCLPPPCWETIHPFSLAANSNRAGDLPSSLAHTKEHHCLDCLLLVVSLIP</sequence>
<evidence type="ECO:0000313" key="3">
    <source>
        <dbReference type="Proteomes" id="UP001153069"/>
    </source>
</evidence>
<proteinExistence type="predicted"/>